<proteinExistence type="predicted"/>
<evidence type="ECO:0000313" key="2">
    <source>
        <dbReference type="Proteomes" id="UP000050523"/>
    </source>
</evidence>
<accession>A0AA40P3H8</accession>
<comment type="caution">
    <text evidence="1">The sequence shown here is derived from an EMBL/GenBank/DDBJ whole genome shotgun (WGS) entry which is preliminary data.</text>
</comment>
<dbReference type="EMBL" id="LJRO01000280">
    <property type="protein sequence ID" value="KPY97432.1"/>
    <property type="molecule type" value="Genomic_DNA"/>
</dbReference>
<dbReference type="Proteomes" id="UP000050523">
    <property type="component" value="Unassembled WGS sequence"/>
</dbReference>
<gene>
    <name evidence="1" type="ORF">ALO43_100389</name>
</gene>
<reference evidence="1 2" key="1">
    <citation type="submission" date="2015-09" db="EMBL/GenBank/DDBJ databases">
        <title>Genome announcement of multiple Pseudomonas syringae strains.</title>
        <authorList>
            <person name="Thakur S."/>
            <person name="Wang P.W."/>
            <person name="Gong Y."/>
            <person name="Weir B.S."/>
            <person name="Guttman D.S."/>
        </authorList>
    </citation>
    <scope>NUCLEOTIDE SEQUENCE [LARGE SCALE GENOMIC DNA]</scope>
    <source>
        <strain evidence="1 2">ICMP9151</strain>
    </source>
</reference>
<evidence type="ECO:0000313" key="1">
    <source>
        <dbReference type="EMBL" id="KPY97432.1"/>
    </source>
</evidence>
<name>A0AA40P3H8_9PSED</name>
<protein>
    <submittedName>
        <fullName evidence="1">Uncharacterized protein</fullName>
    </submittedName>
</protein>
<sequence length="76" mass="8339">MIPFEGGHDHHSRRGLAILQGYAFQTVSTFHLQIEQDEIGGRHAWASASSILLASLTVVRGSLISNIRATLERNKA</sequence>
<organism evidence="1 2">
    <name type="scientific">Pseudomonas tremae</name>
    <dbReference type="NCBI Taxonomy" id="200454"/>
    <lineage>
        <taxon>Bacteria</taxon>
        <taxon>Pseudomonadati</taxon>
        <taxon>Pseudomonadota</taxon>
        <taxon>Gammaproteobacteria</taxon>
        <taxon>Pseudomonadales</taxon>
        <taxon>Pseudomonadaceae</taxon>
        <taxon>Pseudomonas</taxon>
    </lineage>
</organism>
<dbReference type="AlphaFoldDB" id="A0AA40P3H8"/>